<evidence type="ECO:0000313" key="2">
    <source>
        <dbReference type="EMBL" id="QHE62523.1"/>
    </source>
</evidence>
<evidence type="ECO:0000256" key="1">
    <source>
        <dbReference type="SAM" id="SignalP"/>
    </source>
</evidence>
<name>A0A6I6UTQ6_9BACI</name>
<keyword evidence="1" id="KW-0732">Signal</keyword>
<proteinExistence type="predicted"/>
<accession>A0A6I6UTQ6</accession>
<dbReference type="KEGG" id="bvq:FHE72_16965"/>
<evidence type="ECO:0008006" key="4">
    <source>
        <dbReference type="Google" id="ProtNLM"/>
    </source>
</evidence>
<feature type="signal peptide" evidence="1">
    <location>
        <begin position="1"/>
        <end position="19"/>
    </location>
</feature>
<protein>
    <recommendedName>
        <fullName evidence="4">Lipoprotein</fullName>
    </recommendedName>
</protein>
<evidence type="ECO:0000313" key="3">
    <source>
        <dbReference type="Proteomes" id="UP000465062"/>
    </source>
</evidence>
<organism evidence="2 3">
    <name type="scientific">Rossellomorea vietnamensis</name>
    <dbReference type="NCBI Taxonomy" id="218284"/>
    <lineage>
        <taxon>Bacteria</taxon>
        <taxon>Bacillati</taxon>
        <taxon>Bacillota</taxon>
        <taxon>Bacilli</taxon>
        <taxon>Bacillales</taxon>
        <taxon>Bacillaceae</taxon>
        <taxon>Rossellomorea</taxon>
    </lineage>
</organism>
<dbReference type="EMBL" id="CP047394">
    <property type="protein sequence ID" value="QHE62523.1"/>
    <property type="molecule type" value="Genomic_DNA"/>
</dbReference>
<sequence>MKRLWIIMVILLLAGCNTAEQGEKSSKEVEKPPSTETKTIGNLKEGYTFEEFMEDHEVSLKGTDIPYRVEEEFTDQSIALEGKAQLGRYYNYGFNELEGSHFVIKVTKKDELDWYVYLPREEYPDLFKALKKGPVDVYATVSIPKEYFETGQGHLSMVEEIVFKQSDIEEAPLDDELADYMKKNSLELTARDIQYDLKGMSDHPFALSGNAQLVTYRYASAYKDLEPTHFVLSVRDTVNSEEQLWRIVFDRVKYKELYEQALGGMVHVNVTAMVEDDRFTEYSGTNAMGQDVEFEPLERYADTSMEGQVYMEENGLSVIGREVLYDPISYIEVPFFVEGTAEMDPYATASGEYENLQDTHFRIDIVEDPYGEQYVDYPRALEGWSLYLDRQKYRHIYEKLSQEKYLDVMVTARIPRDRYKMGQGGTALVDNVVIK</sequence>
<feature type="chain" id="PRO_5039568551" description="Lipoprotein" evidence="1">
    <location>
        <begin position="20"/>
        <end position="435"/>
    </location>
</feature>
<reference evidence="2 3" key="1">
    <citation type="submission" date="2019-06" db="EMBL/GenBank/DDBJ databases">
        <title>An operon consisting of a P-type ATPase gene and a transcriptional regular gene given the different cadmium resistance in Bacillus vietamensis 151-6 and Bacillus marisflavi 151-25.</title>
        <authorList>
            <person name="Yu X."/>
        </authorList>
    </citation>
    <scope>NUCLEOTIDE SEQUENCE [LARGE SCALE GENOMIC DNA]</scope>
    <source>
        <strain evidence="2 3">151-6</strain>
    </source>
</reference>
<dbReference type="AlphaFoldDB" id="A0A6I6UTQ6"/>
<dbReference type="PROSITE" id="PS51257">
    <property type="entry name" value="PROKAR_LIPOPROTEIN"/>
    <property type="match status" value="1"/>
</dbReference>
<dbReference type="Proteomes" id="UP000465062">
    <property type="component" value="Chromosome"/>
</dbReference>
<dbReference type="RefSeq" id="WP_159362430.1">
    <property type="nucleotide sequence ID" value="NZ_CP047394.1"/>
</dbReference>
<gene>
    <name evidence="2" type="ORF">FHE72_16965</name>
</gene>